<dbReference type="EMBL" id="NEXF01000241">
    <property type="protein sequence ID" value="PSO07493.1"/>
    <property type="molecule type" value="Genomic_DNA"/>
</dbReference>
<keyword evidence="1" id="KW-1133">Transmembrane helix</keyword>
<name>A0A2R6C9D7_9ARCH</name>
<dbReference type="Proteomes" id="UP000242015">
    <property type="component" value="Unassembled WGS sequence"/>
</dbReference>
<sequence>MPPPYSRLHMETDDGGIISGIIGLVGGIILIVSVWPIVWQVLSVSSSLHLTHQGQSSSQTLISSMPQALSLLGLRDLLVVFLIVASIFLLFLSVLRGKGQ</sequence>
<feature type="transmembrane region" description="Helical" evidence="1">
    <location>
        <begin position="21"/>
        <end position="42"/>
    </location>
</feature>
<evidence type="ECO:0000313" key="2">
    <source>
        <dbReference type="EMBL" id="PSO07493.1"/>
    </source>
</evidence>
<evidence type="ECO:0000256" key="1">
    <source>
        <dbReference type="SAM" id="Phobius"/>
    </source>
</evidence>
<protein>
    <submittedName>
        <fullName evidence="2">Uncharacterized protein</fullName>
    </submittedName>
</protein>
<proteinExistence type="predicted"/>
<evidence type="ECO:0000313" key="3">
    <source>
        <dbReference type="Proteomes" id="UP000242015"/>
    </source>
</evidence>
<keyword evidence="1" id="KW-0812">Transmembrane</keyword>
<organism evidence="2 3">
    <name type="scientific">Candidatus Marsarchaeota G2 archaeon BE_D</name>
    <dbReference type="NCBI Taxonomy" id="1978158"/>
    <lineage>
        <taxon>Archaea</taxon>
        <taxon>Candidatus Marsarchaeota</taxon>
        <taxon>Candidatus Marsarchaeota group 2</taxon>
    </lineage>
</organism>
<comment type="caution">
    <text evidence="2">The sequence shown here is derived from an EMBL/GenBank/DDBJ whole genome shotgun (WGS) entry which is preliminary data.</text>
</comment>
<keyword evidence="1" id="KW-0472">Membrane</keyword>
<reference evidence="2 3" key="1">
    <citation type="submission" date="2017-04" db="EMBL/GenBank/DDBJ databases">
        <title>Novel microbial lineages endemic to geothermal iron-oxide mats fill important gaps in the evolutionary history of Archaea.</title>
        <authorList>
            <person name="Jay Z.J."/>
            <person name="Beam J.P."/>
            <person name="Dlakic M."/>
            <person name="Rusch D.B."/>
            <person name="Kozubal M.A."/>
            <person name="Inskeep W.P."/>
        </authorList>
    </citation>
    <scope>NUCLEOTIDE SEQUENCE [LARGE SCALE GENOMIC DNA]</scope>
    <source>
        <strain evidence="2">BE_D</strain>
    </source>
</reference>
<accession>A0A2R6C9D7</accession>
<gene>
    <name evidence="2" type="ORF">B9Q04_10600</name>
</gene>
<dbReference type="AlphaFoldDB" id="A0A2R6C9D7"/>
<feature type="transmembrane region" description="Helical" evidence="1">
    <location>
        <begin position="77"/>
        <end position="95"/>
    </location>
</feature>